<dbReference type="EMBL" id="JADKNH010000011">
    <property type="protein sequence ID" value="MBF4694894.1"/>
    <property type="molecule type" value="Genomic_DNA"/>
</dbReference>
<keyword evidence="3" id="KW-1185">Reference proteome</keyword>
<organism evidence="2 3">
    <name type="scientific">Fusibacter ferrireducens</name>
    <dbReference type="NCBI Taxonomy" id="2785058"/>
    <lineage>
        <taxon>Bacteria</taxon>
        <taxon>Bacillati</taxon>
        <taxon>Bacillota</taxon>
        <taxon>Clostridia</taxon>
        <taxon>Eubacteriales</taxon>
        <taxon>Eubacteriales Family XII. Incertae Sedis</taxon>
        <taxon>Fusibacter</taxon>
    </lineage>
</organism>
<evidence type="ECO:0000313" key="3">
    <source>
        <dbReference type="Proteomes" id="UP000614200"/>
    </source>
</evidence>
<evidence type="ECO:0000313" key="2">
    <source>
        <dbReference type="EMBL" id="MBF4694894.1"/>
    </source>
</evidence>
<name>A0ABR9ZZ76_9FIRM</name>
<feature type="domain" description="N-acetyltransferase" evidence="1">
    <location>
        <begin position="1"/>
        <end position="143"/>
    </location>
</feature>
<dbReference type="InterPro" id="IPR016181">
    <property type="entry name" value="Acyl_CoA_acyltransferase"/>
</dbReference>
<dbReference type="InterPro" id="IPR000182">
    <property type="entry name" value="GNAT_dom"/>
</dbReference>
<gene>
    <name evidence="2" type="ORF">ISU02_17475</name>
</gene>
<comment type="caution">
    <text evidence="2">The sequence shown here is derived from an EMBL/GenBank/DDBJ whole genome shotgun (WGS) entry which is preliminary data.</text>
</comment>
<dbReference type="SUPFAM" id="SSF55729">
    <property type="entry name" value="Acyl-CoA N-acyltransferases (Nat)"/>
    <property type="match status" value="1"/>
</dbReference>
<reference evidence="2 3" key="1">
    <citation type="submission" date="2020-11" db="EMBL/GenBank/DDBJ databases">
        <title>Fusibacter basophilias sp. nov.</title>
        <authorList>
            <person name="Qiu D."/>
        </authorList>
    </citation>
    <scope>NUCLEOTIDE SEQUENCE [LARGE SCALE GENOMIC DNA]</scope>
    <source>
        <strain evidence="2 3">Q10-2</strain>
    </source>
</reference>
<dbReference type="Pfam" id="PF00583">
    <property type="entry name" value="Acetyltransf_1"/>
    <property type="match status" value="1"/>
</dbReference>
<dbReference type="PROSITE" id="PS51186">
    <property type="entry name" value="GNAT"/>
    <property type="match status" value="1"/>
</dbReference>
<evidence type="ECO:0000259" key="1">
    <source>
        <dbReference type="PROSITE" id="PS51186"/>
    </source>
</evidence>
<dbReference type="RefSeq" id="WP_194703132.1">
    <property type="nucleotide sequence ID" value="NZ_JADKNH010000011.1"/>
</dbReference>
<proteinExistence type="predicted"/>
<protein>
    <submittedName>
        <fullName evidence="2">GNAT family N-acetyltransferase</fullName>
    </submittedName>
</protein>
<dbReference type="Gene3D" id="3.40.630.30">
    <property type="match status" value="1"/>
</dbReference>
<sequence>MNFRRVEDYKQLFEDQEVKALLKTCIFNATDGKAQNVAQSIYAKTQGRFYVLGCDDTLYGIIGGSVIDNDLLIIKHIAVRADQRGKGYGKMMLKELTHLGDFMTLKVECDHHLVDFFKACNFKCHFVKSDDFTSDQYECLLKC</sequence>
<accession>A0ABR9ZZ76</accession>
<dbReference type="Proteomes" id="UP000614200">
    <property type="component" value="Unassembled WGS sequence"/>
</dbReference>
<dbReference type="CDD" id="cd04301">
    <property type="entry name" value="NAT_SF"/>
    <property type="match status" value="1"/>
</dbReference>